<evidence type="ECO:0000256" key="11">
    <source>
        <dbReference type="RuleBase" id="RU000419"/>
    </source>
</evidence>
<dbReference type="NCBIfam" id="NF009487">
    <property type="entry name" value="PRK12849.1"/>
    <property type="match status" value="1"/>
</dbReference>
<comment type="caution">
    <text evidence="9">Lacks conserved residue(s) required for the propagation of feature annotation.</text>
</comment>
<evidence type="ECO:0000256" key="9">
    <source>
        <dbReference type="HAMAP-Rule" id="MF_00600"/>
    </source>
</evidence>
<keyword evidence="5 9" id="KW-0067">ATP-binding</keyword>
<dbReference type="Gene3D" id="1.10.560.10">
    <property type="entry name" value="GroEL-like equatorial domain"/>
    <property type="match status" value="1"/>
</dbReference>
<dbReference type="HAMAP" id="MF_00600">
    <property type="entry name" value="CH60"/>
    <property type="match status" value="1"/>
</dbReference>
<feature type="binding site" evidence="9">
    <location>
        <begin position="87"/>
        <end position="91"/>
    </location>
    <ligand>
        <name>ATP</name>
        <dbReference type="ChEBI" id="CHEBI:30616"/>
    </ligand>
</feature>
<dbReference type="InterPro" id="IPR027410">
    <property type="entry name" value="TCP-1-like_intermed_sf"/>
</dbReference>
<evidence type="ECO:0000256" key="5">
    <source>
        <dbReference type="ARBA" id="ARBA00022840"/>
    </source>
</evidence>
<dbReference type="Pfam" id="PF00118">
    <property type="entry name" value="Cpn60_TCP1"/>
    <property type="match status" value="1"/>
</dbReference>
<dbReference type="InterPro" id="IPR027413">
    <property type="entry name" value="GROEL-like_equatorial_sf"/>
</dbReference>
<sequence>MAAKLIAFDEEARRGLERGMNQLADAVKVTLGPKGRNVVLEKKWGAPTITNDGVSIAKEIELEDPWEKIGAELVKEVAKKTDDVAGDGTTTATVLAQAMVREGLRNVAAGASPVGLKRGIESAVSRISEELANLSKEVETKEQIASTASISAGGDVQIGDAIAEAMDKVGKEGVITVEEGQTFGLELELAEGMRFDKGYISPYFATDLERMETVLEDPYILIANQKISNNNEFLPVVEKVLQAGRPLMIIAEDLEGGALQTLIVNKIRGNFKSVAVKAPGFGDRRKAQLEDIAVLTGGQVITEEVGLKLENTELDMLGRARKVVVTKDETTIVDGSGDASNISGRVNEIRNEIERTDSDYDREKLQERLARLAGGVAVIKAGAATEVELKERKHRIEDAVRNAKAAVEEGILPGGGVALLQAGVPVFEKLDLQGDESIGADIVRRAIEEPLKQIAINSGLEGGVVAEKVKNMEAGVGLNAATGEYTDLFKDGVIDPTKVTRSALQNAASIAGLFLTTEAVIAEKPEKASAAGGGDPTGGMGGMDF</sequence>
<comment type="subcellular location">
    <subcellularLocation>
        <location evidence="2">Cell surface</location>
    </subcellularLocation>
    <subcellularLocation>
        <location evidence="9">Cytoplasm</location>
    </subcellularLocation>
    <subcellularLocation>
        <location evidence="8">Secreted</location>
        <location evidence="8">Capsule</location>
    </subcellularLocation>
    <subcellularLocation>
        <location evidence="1">Secreted</location>
        <location evidence="1">Cell wall</location>
    </subcellularLocation>
</comment>
<comment type="similarity">
    <text evidence="3 9 10">Belongs to the chaperonin (HSP60) family.</text>
</comment>
<dbReference type="EMBL" id="JAVREK010000022">
    <property type="protein sequence ID" value="MDT0304199.1"/>
    <property type="molecule type" value="Genomic_DNA"/>
</dbReference>
<feature type="coiled-coil region" evidence="12">
    <location>
        <begin position="117"/>
        <end position="144"/>
    </location>
</feature>
<feature type="binding site" evidence="9">
    <location>
        <begin position="30"/>
        <end position="33"/>
    </location>
    <ligand>
        <name>ATP</name>
        <dbReference type="ChEBI" id="CHEBI:30616"/>
    </ligand>
</feature>
<evidence type="ECO:0000313" key="14">
    <source>
        <dbReference type="EMBL" id="MDT0304199.1"/>
    </source>
</evidence>
<dbReference type="SUPFAM" id="SSF54849">
    <property type="entry name" value="GroEL-intermediate domain like"/>
    <property type="match status" value="1"/>
</dbReference>
<keyword evidence="15" id="KW-1185">Reference proteome</keyword>
<evidence type="ECO:0000256" key="7">
    <source>
        <dbReference type="ARBA" id="ARBA00023235"/>
    </source>
</evidence>
<dbReference type="CDD" id="cd03344">
    <property type="entry name" value="GroEL"/>
    <property type="match status" value="1"/>
</dbReference>
<evidence type="ECO:0000256" key="4">
    <source>
        <dbReference type="ARBA" id="ARBA00022741"/>
    </source>
</evidence>
<evidence type="ECO:0000256" key="1">
    <source>
        <dbReference type="ARBA" id="ARBA00004191"/>
    </source>
</evidence>
<comment type="caution">
    <text evidence="14">The sequence shown here is derived from an EMBL/GenBank/DDBJ whole genome shotgun (WGS) entry which is preliminary data.</text>
</comment>
<dbReference type="SUPFAM" id="SSF52029">
    <property type="entry name" value="GroEL apical domain-like"/>
    <property type="match status" value="1"/>
</dbReference>
<evidence type="ECO:0000256" key="3">
    <source>
        <dbReference type="ARBA" id="ARBA00006607"/>
    </source>
</evidence>
<dbReference type="Gene3D" id="3.30.260.10">
    <property type="entry name" value="TCP-1-like chaperonin intermediate domain"/>
    <property type="match status" value="1"/>
</dbReference>
<evidence type="ECO:0000256" key="2">
    <source>
        <dbReference type="ARBA" id="ARBA00004241"/>
    </source>
</evidence>
<feature type="binding site" evidence="9">
    <location>
        <position position="495"/>
    </location>
    <ligand>
        <name>ATP</name>
        <dbReference type="ChEBI" id="CHEBI:30616"/>
    </ligand>
</feature>
<evidence type="ECO:0000256" key="13">
    <source>
        <dbReference type="SAM" id="MobiDB-lite"/>
    </source>
</evidence>
<dbReference type="NCBIfam" id="NF009488">
    <property type="entry name" value="PRK12850.1"/>
    <property type="match status" value="1"/>
</dbReference>
<dbReference type="Gene3D" id="3.50.7.10">
    <property type="entry name" value="GroEL"/>
    <property type="match status" value="1"/>
</dbReference>
<name>A0ABU2KY19_9ACTN</name>
<dbReference type="PANTHER" id="PTHR45633">
    <property type="entry name" value="60 KDA HEAT SHOCK PROTEIN, MITOCHONDRIAL"/>
    <property type="match status" value="1"/>
</dbReference>
<evidence type="ECO:0000256" key="6">
    <source>
        <dbReference type="ARBA" id="ARBA00023186"/>
    </source>
</evidence>
<comment type="function">
    <text evidence="9 11">Together with its co-chaperonin GroES, plays an essential role in assisting protein folding. The GroEL-GroES system forms a nano-cage that allows encapsulation of the non-native substrate proteins and provides a physical environment optimized to promote and accelerate protein folding.</text>
</comment>
<proteinExistence type="inferred from homology"/>
<accession>A0ABU2KY19</accession>
<dbReference type="RefSeq" id="WP_311546691.1">
    <property type="nucleotide sequence ID" value="NZ_JAVREK010000022.1"/>
</dbReference>
<keyword evidence="12" id="KW-0175">Coiled coil</keyword>
<gene>
    <name evidence="9 14" type="primary">groL</name>
    <name evidence="9" type="synonym">groEL</name>
    <name evidence="14" type="ORF">RM446_18940</name>
</gene>
<feature type="binding site" evidence="9">
    <location>
        <position position="415"/>
    </location>
    <ligand>
        <name>ATP</name>
        <dbReference type="ChEBI" id="CHEBI:30616"/>
    </ligand>
</feature>
<dbReference type="Proteomes" id="UP001183226">
    <property type="component" value="Unassembled WGS sequence"/>
</dbReference>
<dbReference type="InterPro" id="IPR002423">
    <property type="entry name" value="Cpn60/GroEL/TCP-1"/>
</dbReference>
<keyword evidence="7 9" id="KW-0413">Isomerase</keyword>
<evidence type="ECO:0000256" key="8">
    <source>
        <dbReference type="ARBA" id="ARBA00025702"/>
    </source>
</evidence>
<dbReference type="PROSITE" id="PS00296">
    <property type="entry name" value="CHAPERONINS_CPN60"/>
    <property type="match status" value="1"/>
</dbReference>
<dbReference type="InterPro" id="IPR001844">
    <property type="entry name" value="Cpn60/GroEL"/>
</dbReference>
<evidence type="ECO:0000256" key="10">
    <source>
        <dbReference type="RuleBase" id="RU000418"/>
    </source>
</evidence>
<feature type="compositionally biased region" description="Gly residues" evidence="13">
    <location>
        <begin position="531"/>
        <end position="545"/>
    </location>
</feature>
<dbReference type="NCBIfam" id="NF009489">
    <property type="entry name" value="PRK12851.1"/>
    <property type="match status" value="1"/>
</dbReference>
<organism evidence="14 15">
    <name type="scientific">Streptomonospora wellingtoniae</name>
    <dbReference type="NCBI Taxonomy" id="3075544"/>
    <lineage>
        <taxon>Bacteria</taxon>
        <taxon>Bacillati</taxon>
        <taxon>Actinomycetota</taxon>
        <taxon>Actinomycetes</taxon>
        <taxon>Streptosporangiales</taxon>
        <taxon>Nocardiopsidaceae</taxon>
        <taxon>Streptomonospora</taxon>
    </lineage>
</organism>
<dbReference type="EC" id="5.6.1.7" evidence="9"/>
<dbReference type="NCBIfam" id="TIGR02348">
    <property type="entry name" value="GroEL"/>
    <property type="match status" value="1"/>
</dbReference>
<evidence type="ECO:0000313" key="15">
    <source>
        <dbReference type="Proteomes" id="UP001183226"/>
    </source>
</evidence>
<dbReference type="PRINTS" id="PR00298">
    <property type="entry name" value="CHAPERONIN60"/>
</dbReference>
<comment type="subunit">
    <text evidence="9 11">Forms a cylinder of 14 subunits composed of two heptameric rings stacked back-to-back. Interacts with the co-chaperonin GroES.</text>
</comment>
<keyword evidence="4 9" id="KW-0547">Nucleotide-binding</keyword>
<keyword evidence="9" id="KW-0963">Cytoplasm</keyword>
<dbReference type="InterPro" id="IPR018370">
    <property type="entry name" value="Chaperonin_Cpn60_CS"/>
</dbReference>
<feature type="region of interest" description="Disordered" evidence="13">
    <location>
        <begin position="526"/>
        <end position="545"/>
    </location>
</feature>
<protein>
    <recommendedName>
        <fullName evidence="9">Chaperonin GroEL</fullName>
        <ecNumber evidence="9">5.6.1.7</ecNumber>
    </recommendedName>
    <alternativeName>
        <fullName evidence="9">60 kDa chaperonin</fullName>
    </alternativeName>
    <alternativeName>
        <fullName evidence="9">Chaperonin-60</fullName>
        <shortName evidence="9">Cpn60</shortName>
    </alternativeName>
</protein>
<dbReference type="SUPFAM" id="SSF48592">
    <property type="entry name" value="GroEL equatorial domain-like"/>
    <property type="match status" value="1"/>
</dbReference>
<feature type="coiled-coil region" evidence="12">
    <location>
        <begin position="346"/>
        <end position="409"/>
    </location>
</feature>
<keyword evidence="6 9" id="KW-0143">Chaperone</keyword>
<reference evidence="15" key="1">
    <citation type="submission" date="2023-07" db="EMBL/GenBank/DDBJ databases">
        <title>30 novel species of actinomycetes from the DSMZ collection.</title>
        <authorList>
            <person name="Nouioui I."/>
        </authorList>
    </citation>
    <scope>NUCLEOTIDE SEQUENCE [LARGE SCALE GENOMIC DNA]</scope>
    <source>
        <strain evidence="15">DSM 45055</strain>
    </source>
</reference>
<evidence type="ECO:0000256" key="12">
    <source>
        <dbReference type="SAM" id="Coils"/>
    </source>
</evidence>
<feature type="binding site" evidence="9">
    <location>
        <begin position="479"/>
        <end position="481"/>
    </location>
    <ligand>
        <name>ATP</name>
        <dbReference type="ChEBI" id="CHEBI:30616"/>
    </ligand>
</feature>
<dbReference type="NCBIfam" id="NF000592">
    <property type="entry name" value="PRK00013.1"/>
    <property type="match status" value="1"/>
</dbReference>
<dbReference type="InterPro" id="IPR027409">
    <property type="entry name" value="GroEL-like_apical_dom_sf"/>
</dbReference>